<dbReference type="InterPro" id="IPR051807">
    <property type="entry name" value="Sec-metab_biosynth-assoc"/>
</dbReference>
<dbReference type="AlphaFoldDB" id="A0AAD3H2Z2"/>
<dbReference type="Pfam" id="PF03795">
    <property type="entry name" value="YCII"/>
    <property type="match status" value="1"/>
</dbReference>
<proteinExistence type="predicted"/>
<reference evidence="2 3" key="1">
    <citation type="journal article" date="2021" name="Sci. Rep.">
        <title>The genome of the diatom Chaetoceros tenuissimus carries an ancient integrated fragment of an extant virus.</title>
        <authorList>
            <person name="Hongo Y."/>
            <person name="Kimura K."/>
            <person name="Takaki Y."/>
            <person name="Yoshida Y."/>
            <person name="Baba S."/>
            <person name="Kobayashi G."/>
            <person name="Nagasaki K."/>
            <person name="Hano T."/>
            <person name="Tomaru Y."/>
        </authorList>
    </citation>
    <scope>NUCLEOTIDE SEQUENCE [LARGE SCALE GENOMIC DNA]</scope>
    <source>
        <strain evidence="2 3">NIES-3715</strain>
    </source>
</reference>
<comment type="caution">
    <text evidence="2">The sequence shown here is derived from an EMBL/GenBank/DDBJ whole genome shotgun (WGS) entry which is preliminary data.</text>
</comment>
<evidence type="ECO:0000313" key="3">
    <source>
        <dbReference type="Proteomes" id="UP001054902"/>
    </source>
</evidence>
<dbReference type="InterPro" id="IPR011008">
    <property type="entry name" value="Dimeric_a/b-barrel"/>
</dbReference>
<name>A0AAD3H2Z2_9STRA</name>
<dbReference type="EMBL" id="BLLK01000029">
    <property type="protein sequence ID" value="GFH48677.1"/>
    <property type="molecule type" value="Genomic_DNA"/>
</dbReference>
<dbReference type="Proteomes" id="UP001054902">
    <property type="component" value="Unassembled WGS sequence"/>
</dbReference>
<accession>A0AAD3H2Z2</accession>
<feature type="domain" description="YCII-related" evidence="1">
    <location>
        <begin position="78"/>
        <end position="163"/>
    </location>
</feature>
<dbReference type="PANTHER" id="PTHR33606:SF3">
    <property type="entry name" value="PROTEIN YCII"/>
    <property type="match status" value="1"/>
</dbReference>
<evidence type="ECO:0000313" key="2">
    <source>
        <dbReference type="EMBL" id="GFH48677.1"/>
    </source>
</evidence>
<dbReference type="Gene3D" id="3.30.70.1060">
    <property type="entry name" value="Dimeric alpha+beta barrel"/>
    <property type="match status" value="1"/>
</dbReference>
<evidence type="ECO:0000259" key="1">
    <source>
        <dbReference type="Pfam" id="PF03795"/>
    </source>
</evidence>
<sequence length="170" mass="18929">MNNELKAQGSSEKAISSLTKTLPPNLLVYFHSIESIGTKMFGHSIVRSSVLSFLAHKNPSAASVRSFTRTSNLAATNYLLKYEYIPDVLEKRGPYREAHIALAKKMIEENKCLSGGPTGKKDMEVPHGALFVFTDYDAAKQYAENDPYVANGIVTSWDIEEWNVVVQKED</sequence>
<dbReference type="SUPFAM" id="SSF54909">
    <property type="entry name" value="Dimeric alpha+beta barrel"/>
    <property type="match status" value="1"/>
</dbReference>
<dbReference type="InterPro" id="IPR005545">
    <property type="entry name" value="YCII"/>
</dbReference>
<protein>
    <recommendedName>
        <fullName evidence="1">YCII-related domain-containing protein</fullName>
    </recommendedName>
</protein>
<gene>
    <name evidence="2" type="ORF">CTEN210_05153</name>
</gene>
<dbReference type="PANTHER" id="PTHR33606">
    <property type="entry name" value="PROTEIN YCII"/>
    <property type="match status" value="1"/>
</dbReference>
<keyword evidence="3" id="KW-1185">Reference proteome</keyword>
<organism evidence="2 3">
    <name type="scientific">Chaetoceros tenuissimus</name>
    <dbReference type="NCBI Taxonomy" id="426638"/>
    <lineage>
        <taxon>Eukaryota</taxon>
        <taxon>Sar</taxon>
        <taxon>Stramenopiles</taxon>
        <taxon>Ochrophyta</taxon>
        <taxon>Bacillariophyta</taxon>
        <taxon>Coscinodiscophyceae</taxon>
        <taxon>Chaetocerotophycidae</taxon>
        <taxon>Chaetocerotales</taxon>
        <taxon>Chaetocerotaceae</taxon>
        <taxon>Chaetoceros</taxon>
    </lineage>
</organism>